<dbReference type="RefSeq" id="WP_267222502.1">
    <property type="nucleotide sequence ID" value="NZ_JAPCWC010000016.1"/>
</dbReference>
<gene>
    <name evidence="1" type="ORF">ACFFF8_17930</name>
</gene>
<evidence type="ECO:0000313" key="1">
    <source>
        <dbReference type="EMBL" id="MFC0686467.1"/>
    </source>
</evidence>
<protein>
    <submittedName>
        <fullName evidence="1">Uncharacterized protein</fullName>
    </submittedName>
</protein>
<proteinExistence type="predicted"/>
<evidence type="ECO:0000313" key="2">
    <source>
        <dbReference type="Proteomes" id="UP001589858"/>
    </source>
</evidence>
<dbReference type="EMBL" id="JBHLTM010000070">
    <property type="protein sequence ID" value="MFC0686467.1"/>
    <property type="molecule type" value="Genomic_DNA"/>
</dbReference>
<dbReference type="Proteomes" id="UP001589858">
    <property type="component" value="Unassembled WGS sequence"/>
</dbReference>
<organism evidence="1 2">
    <name type="scientific">Novosphingobium clariflavum</name>
    <dbReference type="NCBI Taxonomy" id="2029884"/>
    <lineage>
        <taxon>Bacteria</taxon>
        <taxon>Pseudomonadati</taxon>
        <taxon>Pseudomonadota</taxon>
        <taxon>Alphaproteobacteria</taxon>
        <taxon>Sphingomonadales</taxon>
        <taxon>Sphingomonadaceae</taxon>
        <taxon>Novosphingobium</taxon>
    </lineage>
</organism>
<name>A0ABV6SB31_9SPHN</name>
<sequence>MSNEATIERGLAAASLLSDPTFQSVIQSLAVECFATFTESKPSDRDGREDTYNLYRGLQAIEAELNARVQAKDEAIISLDAALNDRDQHEVEGPIFIQGNTDQ</sequence>
<comment type="caution">
    <text evidence="1">The sequence shown here is derived from an EMBL/GenBank/DDBJ whole genome shotgun (WGS) entry which is preliminary data.</text>
</comment>
<keyword evidence="2" id="KW-1185">Reference proteome</keyword>
<accession>A0ABV6SB31</accession>
<reference evidence="1 2" key="1">
    <citation type="submission" date="2024-09" db="EMBL/GenBank/DDBJ databases">
        <authorList>
            <person name="Sun Q."/>
            <person name="Mori K."/>
        </authorList>
    </citation>
    <scope>NUCLEOTIDE SEQUENCE [LARGE SCALE GENOMIC DNA]</scope>
    <source>
        <strain evidence="1 2">CICC 11035S</strain>
    </source>
</reference>